<feature type="compositionally biased region" description="Basic and acidic residues" evidence="4">
    <location>
        <begin position="21"/>
        <end position="38"/>
    </location>
</feature>
<gene>
    <name evidence="6" type="ORF">HMPREF9080_01129</name>
</gene>
<accession>G9ZEE4</accession>
<keyword evidence="3" id="KW-0106">Calcium</keyword>
<keyword evidence="2" id="KW-0964">Secreted</keyword>
<dbReference type="InterPro" id="IPR011049">
    <property type="entry name" value="Serralysin-like_metalloprot_C"/>
</dbReference>
<evidence type="ECO:0000313" key="7">
    <source>
        <dbReference type="Proteomes" id="UP000004750"/>
    </source>
</evidence>
<dbReference type="GO" id="GO:0005576">
    <property type="term" value="C:extracellular region"/>
    <property type="evidence" value="ECO:0007669"/>
    <property type="project" value="UniProtKB-SubCell"/>
</dbReference>
<dbReference type="Proteomes" id="UP000004750">
    <property type="component" value="Unassembled WGS sequence"/>
</dbReference>
<dbReference type="SUPFAM" id="SSF51120">
    <property type="entry name" value="beta-Roll"/>
    <property type="match status" value="1"/>
</dbReference>
<dbReference type="Pfam" id="PF00353">
    <property type="entry name" value="HemolysinCabind"/>
    <property type="match status" value="1"/>
</dbReference>
<comment type="caution">
    <text evidence="6">The sequence shown here is derived from an EMBL/GenBank/DDBJ whole genome shotgun (WGS) entry which is preliminary data.</text>
</comment>
<dbReference type="Gene3D" id="2.150.10.10">
    <property type="entry name" value="Serralysin-like metalloprotease, C-terminal"/>
    <property type="match status" value="1"/>
</dbReference>
<dbReference type="AlphaFoldDB" id="G9ZEE4"/>
<sequence>MEGDDNLSGGPGNDKLMADVGNDKLDGGLGDDELHGSDGNDELNGGDGNDYLEGGPGNDIYRFNGNFGQDYIQNKDRNSLRPGDQFDRIDFTDLQQQDLIFRRSGNNLLLVSKKHANNQVTVLDHFRDNGKTAARIDEIRFADGSRLDYDAINRLVQSNNNPSRANLVHDRYAADAARQAQVMTQAMAASGSGQPLDNLMAPYNPPLVPPLFSNFNP</sequence>
<dbReference type="PANTHER" id="PTHR38340">
    <property type="entry name" value="S-LAYER PROTEIN"/>
    <property type="match status" value="1"/>
</dbReference>
<dbReference type="InterPro" id="IPR018511">
    <property type="entry name" value="Hemolysin-typ_Ca-bd_CS"/>
</dbReference>
<feature type="region of interest" description="Disordered" evidence="4">
    <location>
        <begin position="1"/>
        <end position="55"/>
    </location>
</feature>
<evidence type="ECO:0000256" key="3">
    <source>
        <dbReference type="ARBA" id="ARBA00022837"/>
    </source>
</evidence>
<organism evidence="6 7">
    <name type="scientific">Cardiobacterium valvarum F0432</name>
    <dbReference type="NCBI Taxonomy" id="797473"/>
    <lineage>
        <taxon>Bacteria</taxon>
        <taxon>Pseudomonadati</taxon>
        <taxon>Pseudomonadota</taxon>
        <taxon>Gammaproteobacteria</taxon>
        <taxon>Cardiobacteriales</taxon>
        <taxon>Cardiobacteriaceae</taxon>
        <taxon>Cardiobacterium</taxon>
    </lineage>
</organism>
<evidence type="ECO:0000313" key="6">
    <source>
        <dbReference type="EMBL" id="EHM54655.1"/>
    </source>
</evidence>
<dbReference type="InterPro" id="IPR010566">
    <property type="entry name" value="Haemolys_ca-bd"/>
</dbReference>
<dbReference type="PANTHER" id="PTHR38340:SF1">
    <property type="entry name" value="S-LAYER PROTEIN"/>
    <property type="match status" value="1"/>
</dbReference>
<reference evidence="6 7" key="1">
    <citation type="submission" date="2011-08" db="EMBL/GenBank/DDBJ databases">
        <authorList>
            <person name="Weinstock G."/>
            <person name="Sodergren E."/>
            <person name="Clifton S."/>
            <person name="Fulton L."/>
            <person name="Fulton B."/>
            <person name="Courtney L."/>
            <person name="Fronick C."/>
            <person name="Harrison M."/>
            <person name="Strong C."/>
            <person name="Farmer C."/>
            <person name="Delahaunty K."/>
            <person name="Markovic C."/>
            <person name="Hall O."/>
            <person name="Minx P."/>
            <person name="Tomlinson C."/>
            <person name="Mitreva M."/>
            <person name="Hou S."/>
            <person name="Chen J."/>
            <person name="Wollam A."/>
            <person name="Pepin K.H."/>
            <person name="Johnson M."/>
            <person name="Bhonagiri V."/>
            <person name="Zhang X."/>
            <person name="Suruliraj S."/>
            <person name="Warren W."/>
            <person name="Chinwalla A."/>
            <person name="Mardis E.R."/>
            <person name="Wilson R.K."/>
        </authorList>
    </citation>
    <scope>NUCLEOTIDE SEQUENCE [LARGE SCALE GENOMIC DNA]</scope>
    <source>
        <strain evidence="6 7">F0432</strain>
    </source>
</reference>
<dbReference type="PATRIC" id="fig|797473.3.peg.905"/>
<dbReference type="STRING" id="797473.HMPREF9080_01129"/>
<dbReference type="InterPro" id="IPR050557">
    <property type="entry name" value="RTX_toxin/Mannuronan_C5-epim"/>
</dbReference>
<feature type="domain" description="Haemolysin-type calcium binding-related" evidence="5">
    <location>
        <begin position="115"/>
        <end position="150"/>
    </location>
</feature>
<dbReference type="PRINTS" id="PR00313">
    <property type="entry name" value="CABNDNGRPT"/>
</dbReference>
<dbReference type="EMBL" id="AGCM01000063">
    <property type="protein sequence ID" value="EHM54655.1"/>
    <property type="molecule type" value="Genomic_DNA"/>
</dbReference>
<protein>
    <submittedName>
        <fullName evidence="6">Type I secretion target GGXGXDXXX repeat-containing domain protein</fullName>
    </submittedName>
</protein>
<proteinExistence type="predicted"/>
<name>G9ZEE4_9GAMM</name>
<comment type="subcellular location">
    <subcellularLocation>
        <location evidence="1">Secreted</location>
    </subcellularLocation>
</comment>
<evidence type="ECO:0000256" key="2">
    <source>
        <dbReference type="ARBA" id="ARBA00022525"/>
    </source>
</evidence>
<dbReference type="HOGENOM" id="CLU_1270391_0_0_6"/>
<evidence type="ECO:0000256" key="1">
    <source>
        <dbReference type="ARBA" id="ARBA00004613"/>
    </source>
</evidence>
<dbReference type="GO" id="GO:0005509">
    <property type="term" value="F:calcium ion binding"/>
    <property type="evidence" value="ECO:0007669"/>
    <property type="project" value="InterPro"/>
</dbReference>
<dbReference type="PROSITE" id="PS00330">
    <property type="entry name" value="HEMOLYSIN_CALCIUM"/>
    <property type="match status" value="2"/>
</dbReference>
<evidence type="ECO:0000259" key="5">
    <source>
        <dbReference type="Pfam" id="PF06594"/>
    </source>
</evidence>
<dbReference type="InterPro" id="IPR001343">
    <property type="entry name" value="Hemolysn_Ca-bd"/>
</dbReference>
<dbReference type="Pfam" id="PF06594">
    <property type="entry name" value="HCBP_related"/>
    <property type="match status" value="1"/>
</dbReference>
<evidence type="ECO:0000256" key="4">
    <source>
        <dbReference type="SAM" id="MobiDB-lite"/>
    </source>
</evidence>